<evidence type="ECO:0000313" key="3">
    <source>
        <dbReference type="Proteomes" id="UP001370348"/>
    </source>
</evidence>
<proteinExistence type="predicted"/>
<dbReference type="Gene3D" id="2.120.10.70">
    <property type="entry name" value="Fucose-specific lectin"/>
    <property type="match status" value="2"/>
</dbReference>
<accession>A0ABZ2M803</accession>
<reference evidence="2 3" key="1">
    <citation type="submission" date="2021-12" db="EMBL/GenBank/DDBJ databases">
        <title>Discovery of the Pendulisporaceae a myxobacterial family with distinct sporulation behavior and unique specialized metabolism.</title>
        <authorList>
            <person name="Garcia R."/>
            <person name="Popoff A."/>
            <person name="Bader C.D."/>
            <person name="Loehr J."/>
            <person name="Walesch S."/>
            <person name="Walt C."/>
            <person name="Boldt J."/>
            <person name="Bunk B."/>
            <person name="Haeckl F.J.F.P.J."/>
            <person name="Gunesch A.P."/>
            <person name="Birkelbach J."/>
            <person name="Nuebel U."/>
            <person name="Pietschmann T."/>
            <person name="Bach T."/>
            <person name="Mueller R."/>
        </authorList>
    </citation>
    <scope>NUCLEOTIDE SEQUENCE [LARGE SCALE GENOMIC DNA]</scope>
    <source>
        <strain evidence="2 3">MSr11954</strain>
    </source>
</reference>
<gene>
    <name evidence="2" type="ORF">LZC94_15470</name>
</gene>
<keyword evidence="1" id="KW-0732">Signal</keyword>
<dbReference type="RefSeq" id="WP_394828258.1">
    <property type="nucleotide sequence ID" value="NZ_CP089984.1"/>
</dbReference>
<feature type="chain" id="PRO_5045742208" evidence="1">
    <location>
        <begin position="25"/>
        <end position="524"/>
    </location>
</feature>
<dbReference type="Proteomes" id="UP001370348">
    <property type="component" value="Chromosome"/>
</dbReference>
<evidence type="ECO:0000256" key="1">
    <source>
        <dbReference type="SAM" id="SignalP"/>
    </source>
</evidence>
<organism evidence="2 3">
    <name type="scientific">Pendulispora albinea</name>
    <dbReference type="NCBI Taxonomy" id="2741071"/>
    <lineage>
        <taxon>Bacteria</taxon>
        <taxon>Pseudomonadati</taxon>
        <taxon>Myxococcota</taxon>
        <taxon>Myxococcia</taxon>
        <taxon>Myxococcales</taxon>
        <taxon>Sorangiineae</taxon>
        <taxon>Pendulisporaceae</taxon>
        <taxon>Pendulispora</taxon>
    </lineage>
</organism>
<keyword evidence="3" id="KW-1185">Reference proteome</keyword>
<dbReference type="SUPFAM" id="SSF89372">
    <property type="entry name" value="Fucose-specific lectin"/>
    <property type="match status" value="1"/>
</dbReference>
<dbReference type="EMBL" id="CP089984">
    <property type="protein sequence ID" value="WXB18627.1"/>
    <property type="molecule type" value="Genomic_DNA"/>
</dbReference>
<feature type="signal peptide" evidence="1">
    <location>
        <begin position="1"/>
        <end position="24"/>
    </location>
</feature>
<sequence>MRRRTPVATAALARMALAALTALAAACASSSPDGEVPTSIRVHAKLDPSAQITQLELEGSGRKATVPEAAAAVLGADETVTILLDDTLAGKPLHVDVWGLARSARVAHTAFDTVPELHRTVDVAATLATGASCRDECRPSATQCTEQGLAPCGQFDADSCLEWGPPVPCPSGQSCASGACTACAWTLATVDATTDVGPSSSLQVDSARGVHVSYWDRTGHALRYAHRPLGGTWSFNKVDDEAAGRHSSLALDGNGGVHIAYAVDGGLRVLRMADRPRAIATWTRSDIDTIETNGPYPSLAITPSGTAWVSYLRGNVSTAGERLYLRYGQRPSGSAAWDLRTLDEPNNIGSATSILTDAAGHVAIGYHEIPNHDLKFVELSNLAEKVTVDATDNVGQHASFALDGSGGVHASYYDNTASALKYARRSQTGTWETAVVDTSPNVGQFTSLAVDPSGDPHIAYYDLSRRALKYARRKGESWFTTTLDQNVHRDGGIALAADPTGGIHISYVGEKQPASELKYAYLCK</sequence>
<protein>
    <submittedName>
        <fullName evidence="2">Uncharacterized protein</fullName>
    </submittedName>
</protein>
<dbReference type="PROSITE" id="PS51257">
    <property type="entry name" value="PROKAR_LIPOPROTEIN"/>
    <property type="match status" value="1"/>
</dbReference>
<name>A0ABZ2M803_9BACT</name>
<evidence type="ECO:0000313" key="2">
    <source>
        <dbReference type="EMBL" id="WXB18627.1"/>
    </source>
</evidence>